<protein>
    <recommendedName>
        <fullName evidence="4">DUF697 domain-containing protein</fullName>
    </recommendedName>
</protein>
<evidence type="ECO:0000256" key="1">
    <source>
        <dbReference type="SAM" id="MobiDB-lite"/>
    </source>
</evidence>
<sequence>MIFRTSDKTPPPPPPRHDVAQAAESARKLLHRRALVGAAASSLPIPGLDWLVDAALLARLLPRINREFGLTPEQLDKLEPGKREQVQKAVAMVGSVLIGKLITRDMVVRLARAAGMRMTATQAAKYVPLAGQAAAAALGYATLRYLGERHIQDCIRVVEHAELDIPSRLDRTARKVEQTGQQLENAKNAKKADRTDKDGREAEPAPEPSGKRPRFWRQPDRGPWGRSQ</sequence>
<feature type="region of interest" description="Disordered" evidence="1">
    <location>
        <begin position="177"/>
        <end position="228"/>
    </location>
</feature>
<dbReference type="Proteomes" id="UP000594778">
    <property type="component" value="Chromosome"/>
</dbReference>
<name>A0A7T2S4Z7_DELAC</name>
<evidence type="ECO:0000313" key="3">
    <source>
        <dbReference type="Proteomes" id="UP000594778"/>
    </source>
</evidence>
<proteinExistence type="predicted"/>
<dbReference type="EMBL" id="CP065668">
    <property type="protein sequence ID" value="QPS09061.1"/>
    <property type="molecule type" value="Genomic_DNA"/>
</dbReference>
<feature type="compositionally biased region" description="Basic and acidic residues" evidence="1">
    <location>
        <begin position="190"/>
        <end position="203"/>
    </location>
</feature>
<evidence type="ECO:0008006" key="4">
    <source>
        <dbReference type="Google" id="ProtNLM"/>
    </source>
</evidence>
<dbReference type="AlphaFoldDB" id="A0A7T2S4Z7"/>
<reference evidence="2 3" key="1">
    <citation type="submission" date="2020-12" db="EMBL/GenBank/DDBJ databases">
        <title>FDA dAtabase for Regulatory Grade micrObial Sequences (FDA-ARGOS): Supporting development and validation of Infectious Disease Dx tests.</title>
        <authorList>
            <person name="Sproer C."/>
            <person name="Gronow S."/>
            <person name="Severitt S."/>
            <person name="Schroder I."/>
            <person name="Tallon L."/>
            <person name="Sadzewicz L."/>
            <person name="Zhao X."/>
            <person name="Boylan J."/>
            <person name="Ott S."/>
            <person name="Bowen H."/>
            <person name="Vavikolanu K."/>
            <person name="Mehta A."/>
            <person name="Aluvathingal J."/>
            <person name="Nadendla S."/>
            <person name="Lowell S."/>
            <person name="Myers T."/>
            <person name="Yan Y."/>
            <person name="Sichtig H."/>
        </authorList>
    </citation>
    <scope>NUCLEOTIDE SEQUENCE [LARGE SCALE GENOMIC DNA]</scope>
    <source>
        <strain evidence="2 3">FDAARGOS_909</strain>
    </source>
</reference>
<organism evidence="2 3">
    <name type="scientific">Delftia acidovorans</name>
    <name type="common">Pseudomonas acidovorans</name>
    <name type="synonym">Comamonas acidovorans</name>
    <dbReference type="NCBI Taxonomy" id="80866"/>
    <lineage>
        <taxon>Bacteria</taxon>
        <taxon>Pseudomonadati</taxon>
        <taxon>Pseudomonadota</taxon>
        <taxon>Betaproteobacteria</taxon>
        <taxon>Burkholderiales</taxon>
        <taxon>Comamonadaceae</taxon>
        <taxon>Delftia</taxon>
    </lineage>
</organism>
<evidence type="ECO:0000313" key="2">
    <source>
        <dbReference type="EMBL" id="QPS09061.1"/>
    </source>
</evidence>
<gene>
    <name evidence="2" type="ORF">I6G66_03125</name>
</gene>
<dbReference type="RefSeq" id="WP_197956122.1">
    <property type="nucleotide sequence ID" value="NZ_CP065668.1"/>
</dbReference>
<accession>A0A7T2S4Z7</accession>